<organism evidence="1 2">
    <name type="scientific">Sinorhizobium sojae CCBAU 05684</name>
    <dbReference type="NCBI Taxonomy" id="716928"/>
    <lineage>
        <taxon>Bacteria</taxon>
        <taxon>Pseudomonadati</taxon>
        <taxon>Pseudomonadota</taxon>
        <taxon>Alphaproteobacteria</taxon>
        <taxon>Hyphomicrobiales</taxon>
        <taxon>Rhizobiaceae</taxon>
        <taxon>Sinorhizobium/Ensifer group</taxon>
        <taxon>Sinorhizobium</taxon>
    </lineage>
</organism>
<keyword evidence="2" id="KW-1185">Reference proteome</keyword>
<gene>
    <name evidence="1" type="ORF">SJ05684_c13250</name>
</gene>
<proteinExistence type="predicted"/>
<accession>A0A249PA25</accession>
<dbReference type="Proteomes" id="UP000217211">
    <property type="component" value="Chromosome"/>
</dbReference>
<dbReference type="KEGG" id="esj:SJ05684_c13250"/>
<reference evidence="1 2" key="1">
    <citation type="submission" date="2017-08" db="EMBL/GenBank/DDBJ databases">
        <title>Multipartite genome sequences of Sinorhizobium species nodulating soybeans.</title>
        <authorList>
            <person name="Tian C.F."/>
        </authorList>
    </citation>
    <scope>NUCLEOTIDE SEQUENCE [LARGE SCALE GENOMIC DNA]</scope>
    <source>
        <strain evidence="1 2">CCBAU 05684</strain>
    </source>
</reference>
<dbReference type="EMBL" id="CP023067">
    <property type="protein sequence ID" value="ASY62780.1"/>
    <property type="molecule type" value="Genomic_DNA"/>
</dbReference>
<protein>
    <submittedName>
        <fullName evidence="1">Uncharacterized protein</fullName>
    </submittedName>
</protein>
<evidence type="ECO:0000313" key="1">
    <source>
        <dbReference type="EMBL" id="ASY62780.1"/>
    </source>
</evidence>
<name>A0A249PA25_9HYPH</name>
<dbReference type="AlphaFoldDB" id="A0A249PA25"/>
<sequence>MQILGCRFGRHHNELCCKCVAANMTRLWFWGVKGFSAKWLPPSFRPNTTIRQEQRWI</sequence>
<evidence type="ECO:0000313" key="2">
    <source>
        <dbReference type="Proteomes" id="UP000217211"/>
    </source>
</evidence>